<dbReference type="PROSITE" id="PS50181">
    <property type="entry name" value="FBOX"/>
    <property type="match status" value="1"/>
</dbReference>
<organism evidence="2 3">
    <name type="scientific">Serendipita indica (strain DSM 11827)</name>
    <name type="common">Root endophyte fungus</name>
    <name type="synonym">Piriformospora indica</name>
    <dbReference type="NCBI Taxonomy" id="1109443"/>
    <lineage>
        <taxon>Eukaryota</taxon>
        <taxon>Fungi</taxon>
        <taxon>Dikarya</taxon>
        <taxon>Basidiomycota</taxon>
        <taxon>Agaricomycotina</taxon>
        <taxon>Agaricomycetes</taxon>
        <taxon>Sebacinales</taxon>
        <taxon>Serendipitaceae</taxon>
        <taxon>Serendipita</taxon>
    </lineage>
</organism>
<evidence type="ECO:0000259" key="1">
    <source>
        <dbReference type="PROSITE" id="PS50181"/>
    </source>
</evidence>
<dbReference type="AlphaFoldDB" id="G4TP15"/>
<comment type="caution">
    <text evidence="2">The sequence shown here is derived from an EMBL/GenBank/DDBJ whole genome shotgun (WGS) entry which is preliminary data.</text>
</comment>
<feature type="domain" description="F-box" evidence="1">
    <location>
        <begin position="29"/>
        <end position="74"/>
    </location>
</feature>
<gene>
    <name evidence="2" type="ORF">PIIN_07013</name>
</gene>
<dbReference type="Pfam" id="PF12937">
    <property type="entry name" value="F-box-like"/>
    <property type="match status" value="1"/>
</dbReference>
<dbReference type="InParanoid" id="G4TP15"/>
<dbReference type="InterPro" id="IPR036047">
    <property type="entry name" value="F-box-like_dom_sf"/>
</dbReference>
<proteinExistence type="predicted"/>
<protein>
    <recommendedName>
        <fullName evidence="1">F-box domain-containing protein</fullName>
    </recommendedName>
</protein>
<dbReference type="Proteomes" id="UP000007148">
    <property type="component" value="Unassembled WGS sequence"/>
</dbReference>
<dbReference type="EMBL" id="CAFZ01000199">
    <property type="protein sequence ID" value="CCA73058.1"/>
    <property type="molecule type" value="Genomic_DNA"/>
</dbReference>
<accession>G4TP15</accession>
<dbReference type="HOGENOM" id="CLU_637958_0_0_1"/>
<dbReference type="InterPro" id="IPR001810">
    <property type="entry name" value="F-box_dom"/>
</dbReference>
<keyword evidence="3" id="KW-1185">Reference proteome</keyword>
<reference evidence="2 3" key="1">
    <citation type="journal article" date="2011" name="PLoS Pathog.">
        <title>Endophytic Life Strategies Decoded by Genome and Transcriptome Analyses of the Mutualistic Root Symbiont Piriformospora indica.</title>
        <authorList>
            <person name="Zuccaro A."/>
            <person name="Lahrmann U."/>
            <person name="Guldener U."/>
            <person name="Langen G."/>
            <person name="Pfiffi S."/>
            <person name="Biedenkopf D."/>
            <person name="Wong P."/>
            <person name="Samans B."/>
            <person name="Grimm C."/>
            <person name="Basiewicz M."/>
            <person name="Murat C."/>
            <person name="Martin F."/>
            <person name="Kogel K.H."/>
        </authorList>
    </citation>
    <scope>NUCLEOTIDE SEQUENCE [LARGE SCALE GENOMIC DNA]</scope>
    <source>
        <strain evidence="2 3">DSM 11827</strain>
    </source>
</reference>
<evidence type="ECO:0000313" key="3">
    <source>
        <dbReference type="Proteomes" id="UP000007148"/>
    </source>
</evidence>
<sequence length="430" mass="48568">MGDELDLWNVLTNLADDYQTPEAARPEASTVLLSLPNELLLKIINYSKFSDARSLALVCKKLNAMAIYRLYATVALYPGQFVPKGLRSKLEKVSTEEFLRLHADAGYRRGGLVGGLLARQAHLDAVRTLIISDPPGSCVSDYGRHANAIVREVISRARGLRHISLPSMANYTLDPENTLALDLRGIQFPASLKSVCIAQLPLGPTTDLQPMLANISSLDIQGALFNYDVGIFDIGVGLSLRHLNCTWDLGDVKGTILGLDTIHNFIRALSNLKTLAITVYYNTTDDYIRTSSDIFDFYADVIKPLKSLRKLTALRFMLGGDYDRDELDLEPSRVLRFTKAHPSLEQLTLPITWWTNVTWKRCIQLEEDEETVVWLPDPAIHSRWRIWFDMYTIPELVGQRMHQFWGSERRIPSIVDLQKWFYRDGKGPGS</sequence>
<evidence type="ECO:0000313" key="2">
    <source>
        <dbReference type="EMBL" id="CCA73058.1"/>
    </source>
</evidence>
<name>G4TP15_SERID</name>
<dbReference type="SUPFAM" id="SSF81383">
    <property type="entry name" value="F-box domain"/>
    <property type="match status" value="1"/>
</dbReference>